<dbReference type="InterPro" id="IPR036388">
    <property type="entry name" value="WH-like_DNA-bd_sf"/>
</dbReference>
<feature type="domain" description="E2F/DP family winged-helix DNA-binding" evidence="9">
    <location>
        <begin position="1"/>
        <end position="78"/>
    </location>
</feature>
<feature type="non-terminal residue" evidence="10">
    <location>
        <position position="1"/>
    </location>
</feature>
<evidence type="ECO:0000256" key="1">
    <source>
        <dbReference type="ARBA" id="ARBA00004123"/>
    </source>
</evidence>
<evidence type="ECO:0000256" key="5">
    <source>
        <dbReference type="ARBA" id="ARBA00023163"/>
    </source>
</evidence>
<dbReference type="Gene3D" id="1.10.10.10">
    <property type="entry name" value="Winged helix-like DNA-binding domain superfamily/Winged helix DNA-binding domain"/>
    <property type="match status" value="1"/>
</dbReference>
<dbReference type="InterPro" id="IPR038168">
    <property type="entry name" value="TF_DP_C_sf"/>
</dbReference>
<dbReference type="GO" id="GO:0005634">
    <property type="term" value="C:nucleus"/>
    <property type="evidence" value="ECO:0007669"/>
    <property type="project" value="UniProtKB-SubCell"/>
</dbReference>
<evidence type="ECO:0000256" key="7">
    <source>
        <dbReference type="RuleBase" id="RU003796"/>
    </source>
</evidence>
<name>A0A8J9SLK1_PHATR</name>
<gene>
    <name evidence="10" type="ORF">PTTT1_LOCUS22198</name>
</gene>
<dbReference type="GO" id="GO:0051726">
    <property type="term" value="P:regulation of cell cycle"/>
    <property type="evidence" value="ECO:0007669"/>
    <property type="project" value="InterPro"/>
</dbReference>
<dbReference type="GO" id="GO:0005667">
    <property type="term" value="C:transcription regulator complex"/>
    <property type="evidence" value="ECO:0007669"/>
    <property type="project" value="InterPro"/>
</dbReference>
<dbReference type="Proteomes" id="UP000836788">
    <property type="component" value="Chromosome 18"/>
</dbReference>
<dbReference type="SUPFAM" id="SSF144074">
    <property type="entry name" value="E2F-DP heterodimerization region"/>
    <property type="match status" value="1"/>
</dbReference>
<proteinExistence type="inferred from homology"/>
<dbReference type="Pfam" id="PF02319">
    <property type="entry name" value="WHD_E2F_TDP"/>
    <property type="match status" value="1"/>
</dbReference>
<evidence type="ECO:0000256" key="4">
    <source>
        <dbReference type="ARBA" id="ARBA00023125"/>
    </source>
</evidence>
<evidence type="ECO:0000256" key="2">
    <source>
        <dbReference type="ARBA" id="ARBA00010940"/>
    </source>
</evidence>
<dbReference type="CDD" id="cd14458">
    <property type="entry name" value="DP_DD"/>
    <property type="match status" value="1"/>
</dbReference>
<keyword evidence="5 7" id="KW-0804">Transcription</keyword>
<dbReference type="SMART" id="SM01138">
    <property type="entry name" value="DP"/>
    <property type="match status" value="1"/>
</dbReference>
<dbReference type="InterPro" id="IPR036390">
    <property type="entry name" value="WH_DNA-bd_sf"/>
</dbReference>
<keyword evidence="3 7" id="KW-0805">Transcription regulation</keyword>
<keyword evidence="6 7" id="KW-0539">Nucleus</keyword>
<feature type="domain" description="Transcription factor DP C-terminal" evidence="8">
    <location>
        <begin position="85"/>
        <end position="182"/>
    </location>
</feature>
<comment type="subcellular location">
    <subcellularLocation>
        <location evidence="1 7">Nucleus</location>
    </subcellularLocation>
</comment>
<evidence type="ECO:0000256" key="6">
    <source>
        <dbReference type="ARBA" id="ARBA00023242"/>
    </source>
</evidence>
<evidence type="ECO:0000259" key="8">
    <source>
        <dbReference type="SMART" id="SM01138"/>
    </source>
</evidence>
<keyword evidence="4 7" id="KW-0238">DNA-binding</keyword>
<dbReference type="PANTHER" id="PTHR12548">
    <property type="entry name" value="TRANSCRIPTION FACTOR DP"/>
    <property type="match status" value="1"/>
</dbReference>
<comment type="similarity">
    <text evidence="2 7">Belongs to the E2F/DP family.</text>
</comment>
<dbReference type="InterPro" id="IPR014889">
    <property type="entry name" value="Transc_factor_DP_C"/>
</dbReference>
<evidence type="ECO:0000259" key="9">
    <source>
        <dbReference type="SMART" id="SM01372"/>
    </source>
</evidence>
<dbReference type="GO" id="GO:0000977">
    <property type="term" value="F:RNA polymerase II transcription regulatory region sequence-specific DNA binding"/>
    <property type="evidence" value="ECO:0007669"/>
    <property type="project" value="TreeGrafter"/>
</dbReference>
<dbReference type="EMBL" id="OU594959">
    <property type="protein sequence ID" value="CAG9283254.1"/>
    <property type="molecule type" value="Genomic_DNA"/>
</dbReference>
<dbReference type="InterPro" id="IPR003316">
    <property type="entry name" value="E2F_WHTH_DNA-bd_dom"/>
</dbReference>
<dbReference type="AlphaFoldDB" id="A0A8J9SLK1"/>
<reference evidence="10" key="1">
    <citation type="submission" date="2022-02" db="EMBL/GenBank/DDBJ databases">
        <authorList>
            <person name="Giguere J D."/>
        </authorList>
    </citation>
    <scope>NUCLEOTIDE SEQUENCE</scope>
    <source>
        <strain evidence="10">CCAP 1055/1</strain>
    </source>
</reference>
<evidence type="ECO:0000313" key="10">
    <source>
        <dbReference type="EMBL" id="CAG9283254.1"/>
    </source>
</evidence>
<dbReference type="GO" id="GO:0000981">
    <property type="term" value="F:DNA-binding transcription factor activity, RNA polymerase II-specific"/>
    <property type="evidence" value="ECO:0007669"/>
    <property type="project" value="TreeGrafter"/>
</dbReference>
<dbReference type="PANTHER" id="PTHR12548:SF9">
    <property type="entry name" value="TRANSCRIPTION FACTOR DP"/>
    <property type="match status" value="1"/>
</dbReference>
<sequence>GLRHFSKMVCKKVEEKGSTSYKEVADELVDTVKKEFLKENPHGKFEEKNVRRRVYDVLNVFMAMDIISKDKKAIVWKGLPSSAHQDIEMLTRERDFRMQEIHRKREALQHLLTQQVCFRNLVQHNHARGLANDPNDHKIPLPFIVVNTHSSAVIQCNMSRELTDVMFDFSAPFEINDDNMIL</sequence>
<accession>A0A8J9SLK1</accession>
<dbReference type="InterPro" id="IPR037241">
    <property type="entry name" value="E2F-DP_heterodim"/>
</dbReference>
<dbReference type="SMART" id="SM01372">
    <property type="entry name" value="E2F_TDP"/>
    <property type="match status" value="1"/>
</dbReference>
<protein>
    <submittedName>
        <fullName evidence="10">Uncharacterized protein</fullName>
    </submittedName>
</protein>
<evidence type="ECO:0000256" key="3">
    <source>
        <dbReference type="ARBA" id="ARBA00023015"/>
    </source>
</evidence>
<dbReference type="SUPFAM" id="SSF46785">
    <property type="entry name" value="Winged helix' DNA-binding domain"/>
    <property type="match status" value="1"/>
</dbReference>
<organism evidence="10">
    <name type="scientific">Phaeodactylum tricornutum</name>
    <name type="common">Diatom</name>
    <dbReference type="NCBI Taxonomy" id="2850"/>
    <lineage>
        <taxon>Eukaryota</taxon>
        <taxon>Sar</taxon>
        <taxon>Stramenopiles</taxon>
        <taxon>Ochrophyta</taxon>
        <taxon>Bacillariophyta</taxon>
        <taxon>Bacillariophyceae</taxon>
        <taxon>Bacillariophycidae</taxon>
        <taxon>Naviculales</taxon>
        <taxon>Phaeodactylaceae</taxon>
        <taxon>Phaeodactylum</taxon>
    </lineage>
</organism>
<feature type="non-terminal residue" evidence="10">
    <location>
        <position position="182"/>
    </location>
</feature>
<dbReference type="InterPro" id="IPR015648">
    <property type="entry name" value="Transcrpt_fac_DP"/>
</dbReference>
<dbReference type="Pfam" id="PF08781">
    <property type="entry name" value="DP"/>
    <property type="match status" value="1"/>
</dbReference>
<dbReference type="FunFam" id="1.10.10.10:FF:000360">
    <property type="entry name" value="Transcription factor Dp-1, a"/>
    <property type="match status" value="1"/>
</dbReference>
<dbReference type="Gene3D" id="1.20.140.80">
    <property type="entry name" value="Transcription factor DP"/>
    <property type="match status" value="1"/>
</dbReference>